<proteinExistence type="predicted"/>
<evidence type="ECO:0000313" key="2">
    <source>
        <dbReference type="EMBL" id="OLP90210.1"/>
    </source>
</evidence>
<dbReference type="Proteomes" id="UP000186817">
    <property type="component" value="Unassembled WGS sequence"/>
</dbReference>
<organism evidence="2 3">
    <name type="scientific">Symbiodinium microadriaticum</name>
    <name type="common">Dinoflagellate</name>
    <name type="synonym">Zooxanthella microadriatica</name>
    <dbReference type="NCBI Taxonomy" id="2951"/>
    <lineage>
        <taxon>Eukaryota</taxon>
        <taxon>Sar</taxon>
        <taxon>Alveolata</taxon>
        <taxon>Dinophyceae</taxon>
        <taxon>Suessiales</taxon>
        <taxon>Symbiodiniaceae</taxon>
        <taxon>Symbiodinium</taxon>
    </lineage>
</organism>
<dbReference type="AlphaFoldDB" id="A0A1Q9D4U1"/>
<gene>
    <name evidence="2" type="ORF">AK812_SmicGene28235</name>
</gene>
<keyword evidence="3" id="KW-1185">Reference proteome</keyword>
<reference evidence="2 3" key="1">
    <citation type="submission" date="2016-02" db="EMBL/GenBank/DDBJ databases">
        <title>Genome analysis of coral dinoflagellate symbionts highlights evolutionary adaptations to a symbiotic lifestyle.</title>
        <authorList>
            <person name="Aranda M."/>
            <person name="Li Y."/>
            <person name="Liew Y.J."/>
            <person name="Baumgarten S."/>
            <person name="Simakov O."/>
            <person name="Wilson M."/>
            <person name="Piel J."/>
            <person name="Ashoor H."/>
            <person name="Bougouffa S."/>
            <person name="Bajic V.B."/>
            <person name="Ryu T."/>
            <person name="Ravasi T."/>
            <person name="Bayer T."/>
            <person name="Micklem G."/>
            <person name="Kim H."/>
            <person name="Bhak J."/>
            <person name="Lajeunesse T.C."/>
            <person name="Voolstra C.R."/>
        </authorList>
    </citation>
    <scope>NUCLEOTIDE SEQUENCE [LARGE SCALE GENOMIC DNA]</scope>
    <source>
        <strain evidence="2 3">CCMP2467</strain>
    </source>
</reference>
<evidence type="ECO:0000313" key="3">
    <source>
        <dbReference type="Proteomes" id="UP000186817"/>
    </source>
</evidence>
<evidence type="ECO:0000256" key="1">
    <source>
        <dbReference type="SAM" id="MobiDB-lite"/>
    </source>
</evidence>
<comment type="caution">
    <text evidence="2">The sequence shown here is derived from an EMBL/GenBank/DDBJ whole genome shotgun (WGS) entry which is preliminary data.</text>
</comment>
<protein>
    <submittedName>
        <fullName evidence="2">Uncharacterized protein</fullName>
    </submittedName>
</protein>
<feature type="region of interest" description="Disordered" evidence="1">
    <location>
        <begin position="160"/>
        <end position="180"/>
    </location>
</feature>
<accession>A0A1Q9D4U1</accession>
<sequence length="209" mass="23470">MSSLGINAEVDGPNNWMIEPSWVTMTKAERLLFTKGNGHVEWKSPPYAQENAMDRLVNVYDWLCLPLSKALNLLSNGWLDLSRFPCHQLNGSFNALSALRKAVHWESQGVFDENENDCGAHCIPCVPALEAGRSVEVDWSWEWSPQLLLNESEEIYENEEYPDNAWDDPSKAKGSNDPTPASVLAIAQTANALEPCAESVLRKNAMRWH</sequence>
<dbReference type="EMBL" id="LSRX01000723">
    <property type="protein sequence ID" value="OLP90210.1"/>
    <property type="molecule type" value="Genomic_DNA"/>
</dbReference>
<name>A0A1Q9D4U1_SYMMI</name>